<evidence type="ECO:0000313" key="3">
    <source>
        <dbReference type="Proteomes" id="UP000220158"/>
    </source>
</evidence>
<dbReference type="KEGG" id="prel:PRELSG_1107000"/>
<dbReference type="InterPro" id="IPR018264">
    <property type="entry name" value="Ribosomal_bL33_CS"/>
</dbReference>
<feature type="region of interest" description="Disordered" evidence="1">
    <location>
        <begin position="640"/>
        <end position="675"/>
    </location>
</feature>
<dbReference type="VEuPathDB" id="PlasmoDB:PRELSG_1107000"/>
<feature type="compositionally biased region" description="Polar residues" evidence="1">
    <location>
        <begin position="306"/>
        <end position="315"/>
    </location>
</feature>
<feature type="region of interest" description="Disordered" evidence="1">
    <location>
        <begin position="514"/>
        <end position="553"/>
    </location>
</feature>
<feature type="compositionally biased region" description="Basic and acidic residues" evidence="1">
    <location>
        <begin position="663"/>
        <end position="675"/>
    </location>
</feature>
<gene>
    <name evidence="2" type="ORF">PRELSG_1107000</name>
</gene>
<dbReference type="GeneID" id="39736846"/>
<dbReference type="GO" id="GO:0006412">
    <property type="term" value="P:translation"/>
    <property type="evidence" value="ECO:0007669"/>
    <property type="project" value="InterPro"/>
</dbReference>
<feature type="region of interest" description="Disordered" evidence="1">
    <location>
        <begin position="397"/>
        <end position="416"/>
    </location>
</feature>
<protein>
    <submittedName>
        <fullName evidence="2">Uncharacterized protein</fullName>
    </submittedName>
</protein>
<dbReference type="PROSITE" id="PS00582">
    <property type="entry name" value="RIBOSOMAL_L33"/>
    <property type="match status" value="1"/>
</dbReference>
<feature type="non-terminal residue" evidence="2">
    <location>
        <position position="675"/>
    </location>
</feature>
<feature type="region of interest" description="Disordered" evidence="1">
    <location>
        <begin position="287"/>
        <end position="315"/>
    </location>
</feature>
<evidence type="ECO:0000313" key="2">
    <source>
        <dbReference type="EMBL" id="CRH00723.1"/>
    </source>
</evidence>
<feature type="compositionally biased region" description="Basic and acidic residues" evidence="1">
    <location>
        <begin position="537"/>
        <end position="553"/>
    </location>
</feature>
<dbReference type="GO" id="GO:0005840">
    <property type="term" value="C:ribosome"/>
    <property type="evidence" value="ECO:0007669"/>
    <property type="project" value="InterPro"/>
</dbReference>
<evidence type="ECO:0000256" key="1">
    <source>
        <dbReference type="SAM" id="MobiDB-lite"/>
    </source>
</evidence>
<feature type="compositionally biased region" description="Low complexity" evidence="1">
    <location>
        <begin position="287"/>
        <end position="299"/>
    </location>
</feature>
<sequence>MKDYKLKNTTGTDKDDFSKMRDLLEDILNCLNSYRKVKNELSGKYDYTYNELLNNILEQNIVSLFKLLEKSKDLADYLKKVIVSKGKLPDNCLKYIEFDFSVSSESVGFFQAVKNKIHSCIRDFNYVSEKNKLSKSSKVELKKYCKKKANAWELHNIEVLFFGNNYSSTTESACSRKSNRRNNEIDFSKEVDYEVFIKGICIFLRLNDRYEYENLKNGKYFSTKNKRNNIPYNSKNDYENQITDEALTAEMKNQYPSLFHDEDTSFVLVEKKKKRFHNNKVEKLSNKSVNISRSSSSSSYKKRDNLNSNLKGNHKNYSSYSTCRKECKEKNSSIFKCREKLSNMIKENKKNRKEDTNIPNPIINEKNDNKCNLKKIAKTEIHTINNVVLKKTGYSVHNHEEKQSGTPLKKSRKRKNEEINISTSTFNERKKVNINSNSNSENVEINMVDIVKCKNRDYSSPKYMGLSTKNMKKSKKEINEKEIKNNLVSKEKCKVDFNVKNNFQNSNTYSMKEEDLKKFGSPSSPFEETPPKFLMKNRNEKKESLSKNNTDGKEKCKVDFNVKSNFQISNVYSMNEKELKENGSPAPLFEETPPKFLMKNRNEKKEPLSKNNTDGKEKCKIDFNVKSNFQISNVYSMNEKELKENGSPAPLFEETPPKFLMKNRNEKKEPLSKNN</sequence>
<dbReference type="GO" id="GO:0003735">
    <property type="term" value="F:structural constituent of ribosome"/>
    <property type="evidence" value="ECO:0007669"/>
    <property type="project" value="InterPro"/>
</dbReference>
<dbReference type="AlphaFoldDB" id="A0A1J1H7T2"/>
<keyword evidence="3" id="KW-1185">Reference proteome</keyword>
<organism evidence="2 3">
    <name type="scientific">Plasmodium relictum</name>
    <dbReference type="NCBI Taxonomy" id="85471"/>
    <lineage>
        <taxon>Eukaryota</taxon>
        <taxon>Sar</taxon>
        <taxon>Alveolata</taxon>
        <taxon>Apicomplexa</taxon>
        <taxon>Aconoidasida</taxon>
        <taxon>Haemosporida</taxon>
        <taxon>Plasmodiidae</taxon>
        <taxon>Plasmodium</taxon>
        <taxon>Plasmodium (Haemamoeba)</taxon>
    </lineage>
</organism>
<dbReference type="Proteomes" id="UP000220158">
    <property type="component" value="Chromosome 11"/>
</dbReference>
<dbReference type="EMBL" id="LN835306">
    <property type="protein sequence ID" value="CRH00723.1"/>
    <property type="molecule type" value="Genomic_DNA"/>
</dbReference>
<dbReference type="RefSeq" id="XP_028533726.1">
    <property type="nucleotide sequence ID" value="XM_028677325.1"/>
</dbReference>
<name>A0A1J1H7T2_PLARL</name>
<reference evidence="2 3" key="1">
    <citation type="submission" date="2015-04" db="EMBL/GenBank/DDBJ databases">
        <authorList>
            <consortium name="Pathogen Informatics"/>
        </authorList>
    </citation>
    <scope>NUCLEOTIDE SEQUENCE [LARGE SCALE GENOMIC DNA]</scope>
    <source>
        <strain evidence="2 3">SGS1</strain>
    </source>
</reference>
<accession>A0A1J1H7T2</accession>
<proteinExistence type="predicted"/>